<feature type="domain" description="VOC" evidence="1">
    <location>
        <begin position="3"/>
        <end position="124"/>
    </location>
</feature>
<evidence type="ECO:0000313" key="3">
    <source>
        <dbReference type="Proteomes" id="UP000295511"/>
    </source>
</evidence>
<keyword evidence="3" id="KW-1185">Reference proteome</keyword>
<evidence type="ECO:0000313" key="2">
    <source>
        <dbReference type="EMBL" id="TDG01777.1"/>
    </source>
</evidence>
<accession>A0A4R5L1B8</accession>
<dbReference type="PANTHER" id="PTHR33993:SF2">
    <property type="entry name" value="VOC DOMAIN-CONTAINING PROTEIN"/>
    <property type="match status" value="1"/>
</dbReference>
<dbReference type="PROSITE" id="PS51819">
    <property type="entry name" value="VOC"/>
    <property type="match status" value="1"/>
</dbReference>
<evidence type="ECO:0000259" key="1">
    <source>
        <dbReference type="PROSITE" id="PS51819"/>
    </source>
</evidence>
<dbReference type="InterPro" id="IPR029068">
    <property type="entry name" value="Glyas_Bleomycin-R_OHBP_Dase"/>
</dbReference>
<dbReference type="Gene3D" id="3.10.180.10">
    <property type="entry name" value="2,3-Dihydroxybiphenyl 1,2-Dioxygenase, domain 1"/>
    <property type="match status" value="1"/>
</dbReference>
<dbReference type="SUPFAM" id="SSF54593">
    <property type="entry name" value="Glyoxalase/Bleomycin resistance protein/Dihydroxybiphenyl dioxygenase"/>
    <property type="match status" value="1"/>
</dbReference>
<protein>
    <submittedName>
        <fullName evidence="2">VOC family protein</fullName>
    </submittedName>
</protein>
<dbReference type="PANTHER" id="PTHR33993">
    <property type="entry name" value="GLYOXALASE-RELATED"/>
    <property type="match status" value="1"/>
</dbReference>
<dbReference type="CDD" id="cd07247">
    <property type="entry name" value="SgaA_N_like"/>
    <property type="match status" value="1"/>
</dbReference>
<sequence>MAGVVHFEIPADNKDRANTFYQGAFGWMLNPMQGMDYTIAITTPSDPQTGMPSAPGAINGALFPRSEDLKTPIITVDVEDIDKSLGEIETAGGSVVKGKDAVPGMGYYAYFKDTEGNILGLWQTDSSAGNPAATE</sequence>
<dbReference type="Pfam" id="PF22677">
    <property type="entry name" value="Ble-like_N"/>
    <property type="match status" value="1"/>
</dbReference>
<comment type="caution">
    <text evidence="2">The sequence shown here is derived from an EMBL/GenBank/DDBJ whole genome shotgun (WGS) entry which is preliminary data.</text>
</comment>
<proteinExistence type="predicted"/>
<dbReference type="InterPro" id="IPR037523">
    <property type="entry name" value="VOC_core"/>
</dbReference>
<dbReference type="EMBL" id="SMRU01000001">
    <property type="protein sequence ID" value="TDG01777.1"/>
    <property type="molecule type" value="Genomic_DNA"/>
</dbReference>
<reference evidence="2 3" key="1">
    <citation type="submission" date="2019-03" db="EMBL/GenBank/DDBJ databases">
        <title>Whole genome sequence of Arthrobacter sp JH1-1.</title>
        <authorList>
            <person name="Trinh H.N."/>
        </authorList>
    </citation>
    <scope>NUCLEOTIDE SEQUENCE [LARGE SCALE GENOMIC DNA]</scope>
    <source>
        <strain evidence="2 3">JH1-1</strain>
    </source>
</reference>
<dbReference type="InterPro" id="IPR052164">
    <property type="entry name" value="Anthracycline_SecMetBiosynth"/>
</dbReference>
<dbReference type="Proteomes" id="UP000295511">
    <property type="component" value="Unassembled WGS sequence"/>
</dbReference>
<dbReference type="RefSeq" id="WP_133202441.1">
    <property type="nucleotide sequence ID" value="NZ_SMRU01000001.1"/>
</dbReference>
<dbReference type="OrthoDB" id="9793039at2"/>
<organism evidence="2 3">
    <name type="scientific">Arthrobacter terricola</name>
    <dbReference type="NCBI Taxonomy" id="2547396"/>
    <lineage>
        <taxon>Bacteria</taxon>
        <taxon>Bacillati</taxon>
        <taxon>Actinomycetota</taxon>
        <taxon>Actinomycetes</taxon>
        <taxon>Micrococcales</taxon>
        <taxon>Micrococcaceae</taxon>
        <taxon>Arthrobacter</taxon>
    </lineage>
</organism>
<dbReference type="InterPro" id="IPR053863">
    <property type="entry name" value="Glyoxy/Ble-like_N"/>
</dbReference>
<dbReference type="AlphaFoldDB" id="A0A4R5L1B8"/>
<gene>
    <name evidence="2" type="ORF">E1809_01455</name>
</gene>
<name>A0A4R5L1B8_9MICC</name>